<feature type="compositionally biased region" description="Pro residues" evidence="1">
    <location>
        <begin position="92"/>
        <end position="109"/>
    </location>
</feature>
<dbReference type="AlphaFoldDB" id="A0A6P5GYW1"/>
<evidence type="ECO:0000313" key="2">
    <source>
        <dbReference type="Proteomes" id="UP000515123"/>
    </source>
</evidence>
<reference evidence="2" key="1">
    <citation type="journal article" date="2015" name="Nat. Genet.">
        <title>The pineapple genome and the evolution of CAM photosynthesis.</title>
        <authorList>
            <person name="Ming R."/>
            <person name="VanBuren R."/>
            <person name="Wai C.M."/>
            <person name="Tang H."/>
            <person name="Schatz M.C."/>
            <person name="Bowers J.E."/>
            <person name="Lyons E."/>
            <person name="Wang M.L."/>
            <person name="Chen J."/>
            <person name="Biggers E."/>
            <person name="Zhang J."/>
            <person name="Huang L."/>
            <person name="Zhang L."/>
            <person name="Miao W."/>
            <person name="Zhang J."/>
            <person name="Ye Z."/>
            <person name="Miao C."/>
            <person name="Lin Z."/>
            <person name="Wang H."/>
            <person name="Zhou H."/>
            <person name="Yim W.C."/>
            <person name="Priest H.D."/>
            <person name="Zheng C."/>
            <person name="Woodhouse M."/>
            <person name="Edger P.P."/>
            <person name="Guyot R."/>
            <person name="Guo H.B."/>
            <person name="Guo H."/>
            <person name="Zheng G."/>
            <person name="Singh R."/>
            <person name="Sharma A."/>
            <person name="Min X."/>
            <person name="Zheng Y."/>
            <person name="Lee H."/>
            <person name="Gurtowski J."/>
            <person name="Sedlazeck F.J."/>
            <person name="Harkess A."/>
            <person name="McKain M.R."/>
            <person name="Liao Z."/>
            <person name="Fang J."/>
            <person name="Liu J."/>
            <person name="Zhang X."/>
            <person name="Zhang Q."/>
            <person name="Hu W."/>
            <person name="Qin Y."/>
            <person name="Wang K."/>
            <person name="Chen L.Y."/>
            <person name="Shirley N."/>
            <person name="Lin Y.R."/>
            <person name="Liu L.Y."/>
            <person name="Hernandez A.G."/>
            <person name="Wright C.L."/>
            <person name="Bulone V."/>
            <person name="Tuskan G.A."/>
            <person name="Heath K."/>
            <person name="Zee F."/>
            <person name="Moore P.H."/>
            <person name="Sunkar R."/>
            <person name="Leebens-Mack J.H."/>
            <person name="Mockler T."/>
            <person name="Bennetzen J.L."/>
            <person name="Freeling M."/>
            <person name="Sankoff D."/>
            <person name="Paterson A.H."/>
            <person name="Zhu X."/>
            <person name="Yang X."/>
            <person name="Smith J.A."/>
            <person name="Cushman J.C."/>
            <person name="Paull R.E."/>
            <person name="Yu Q."/>
        </authorList>
    </citation>
    <scope>NUCLEOTIDE SEQUENCE [LARGE SCALE GENOMIC DNA]</scope>
    <source>
        <strain evidence="2">cv. F153</strain>
    </source>
</reference>
<reference evidence="3" key="2">
    <citation type="submission" date="2025-08" db="UniProtKB">
        <authorList>
            <consortium name="RefSeq"/>
        </authorList>
    </citation>
    <scope>IDENTIFICATION</scope>
    <source>
        <tissue evidence="3">Leaf</tissue>
    </source>
</reference>
<keyword evidence="2" id="KW-1185">Reference proteome</keyword>
<accession>A0A6P5GYW1</accession>
<feature type="region of interest" description="Disordered" evidence="1">
    <location>
        <begin position="1"/>
        <end position="112"/>
    </location>
</feature>
<feature type="compositionally biased region" description="Polar residues" evidence="1">
    <location>
        <begin position="19"/>
        <end position="29"/>
    </location>
</feature>
<gene>
    <name evidence="3" type="primary">LOC109725896</name>
</gene>
<sequence>MASPQPPHEPTSPLPGRRNPSTTNPNSQSPRPPHPLPLAGDPAPPMAAGHPREATPPPVIGKAGSLTVFITPPPTPRSNGASPRPSPAVKTAPPPPPPPPPPVQVPPPQFEKAATSSGSVFGFFWDAVAKVQDSKLCSALGAFELGRVLGGLVWIGPVQVSVGVERLLRKQWEGKGS</sequence>
<dbReference type="PANTHER" id="PTHR37376">
    <property type="entry name" value="EXPRESSED PROTEIN"/>
    <property type="match status" value="1"/>
</dbReference>
<protein>
    <submittedName>
        <fullName evidence="3">Neural Wiskott-Aldrich syndrome protein-like isoform X2</fullName>
    </submittedName>
</protein>
<dbReference type="GeneID" id="109725896"/>
<dbReference type="RefSeq" id="XP_020110883.1">
    <property type="nucleotide sequence ID" value="XM_020255294.1"/>
</dbReference>
<dbReference type="OrthoDB" id="45963at2759"/>
<feature type="compositionally biased region" description="Pro residues" evidence="1">
    <location>
        <begin position="1"/>
        <end position="13"/>
    </location>
</feature>
<evidence type="ECO:0000256" key="1">
    <source>
        <dbReference type="SAM" id="MobiDB-lite"/>
    </source>
</evidence>
<organism evidence="2 3">
    <name type="scientific">Ananas comosus</name>
    <name type="common">Pineapple</name>
    <name type="synonym">Ananas ananas</name>
    <dbReference type="NCBI Taxonomy" id="4615"/>
    <lineage>
        <taxon>Eukaryota</taxon>
        <taxon>Viridiplantae</taxon>
        <taxon>Streptophyta</taxon>
        <taxon>Embryophyta</taxon>
        <taxon>Tracheophyta</taxon>
        <taxon>Spermatophyta</taxon>
        <taxon>Magnoliopsida</taxon>
        <taxon>Liliopsida</taxon>
        <taxon>Poales</taxon>
        <taxon>Bromeliaceae</taxon>
        <taxon>Bromelioideae</taxon>
        <taxon>Ananas</taxon>
    </lineage>
</organism>
<evidence type="ECO:0000313" key="3">
    <source>
        <dbReference type="RefSeq" id="XP_020110883.1"/>
    </source>
</evidence>
<name>A0A6P5GYW1_ANACO</name>
<dbReference type="Proteomes" id="UP000515123">
    <property type="component" value="Linkage group 20"/>
</dbReference>
<dbReference type="PANTHER" id="PTHR37376:SF1">
    <property type="entry name" value="EXPRESSED PROTEIN"/>
    <property type="match status" value="1"/>
</dbReference>
<proteinExistence type="predicted"/>